<evidence type="ECO:0000313" key="1">
    <source>
        <dbReference type="EMBL" id="MBK9797259.1"/>
    </source>
</evidence>
<protein>
    <submittedName>
        <fullName evidence="1">Rrf2 family transcriptional regulator</fullName>
    </submittedName>
</protein>
<name>A0A9D7SGI3_9BACT</name>
<dbReference type="Proteomes" id="UP000886657">
    <property type="component" value="Unassembled WGS sequence"/>
</dbReference>
<organism evidence="1 2">
    <name type="scientific">Candidatus Geothrix skivensis</name>
    <dbReference type="NCBI Taxonomy" id="2954439"/>
    <lineage>
        <taxon>Bacteria</taxon>
        <taxon>Pseudomonadati</taxon>
        <taxon>Acidobacteriota</taxon>
        <taxon>Holophagae</taxon>
        <taxon>Holophagales</taxon>
        <taxon>Holophagaceae</taxon>
        <taxon>Geothrix</taxon>
    </lineage>
</organism>
<dbReference type="Pfam" id="PF02082">
    <property type="entry name" value="Rrf2"/>
    <property type="match status" value="1"/>
</dbReference>
<evidence type="ECO:0000313" key="2">
    <source>
        <dbReference type="Proteomes" id="UP000886657"/>
    </source>
</evidence>
<dbReference type="SUPFAM" id="SSF46785">
    <property type="entry name" value="Winged helix' DNA-binding domain"/>
    <property type="match status" value="1"/>
</dbReference>
<dbReference type="PROSITE" id="PS51197">
    <property type="entry name" value="HTH_RRF2_2"/>
    <property type="match status" value="1"/>
</dbReference>
<dbReference type="NCBIfam" id="TIGR00738">
    <property type="entry name" value="rrf2_super"/>
    <property type="match status" value="1"/>
</dbReference>
<comment type="caution">
    <text evidence="1">The sequence shown here is derived from an EMBL/GenBank/DDBJ whole genome shotgun (WGS) entry which is preliminary data.</text>
</comment>
<dbReference type="PANTHER" id="PTHR33221:SF15">
    <property type="entry name" value="HTH-TYPE TRANSCRIPTIONAL REGULATOR YWGB-RELATED"/>
    <property type="match status" value="1"/>
</dbReference>
<dbReference type="EMBL" id="JADKIO010000009">
    <property type="protein sequence ID" value="MBK9797259.1"/>
    <property type="molecule type" value="Genomic_DNA"/>
</dbReference>
<dbReference type="InterPro" id="IPR036388">
    <property type="entry name" value="WH-like_DNA-bd_sf"/>
</dbReference>
<accession>A0A9D7SGI3</accession>
<dbReference type="InterPro" id="IPR036390">
    <property type="entry name" value="WH_DNA-bd_sf"/>
</dbReference>
<reference evidence="1" key="1">
    <citation type="submission" date="2020-10" db="EMBL/GenBank/DDBJ databases">
        <title>Connecting structure to function with the recovery of over 1000 high-quality activated sludge metagenome-assembled genomes encoding full-length rRNA genes using long-read sequencing.</title>
        <authorList>
            <person name="Singleton C.M."/>
            <person name="Petriglieri F."/>
            <person name="Kristensen J.M."/>
            <person name="Kirkegaard R.H."/>
            <person name="Michaelsen T.Y."/>
            <person name="Andersen M.H."/>
            <person name="Karst S.M."/>
            <person name="Dueholm M.S."/>
            <person name="Nielsen P.H."/>
            <person name="Albertsen M."/>
        </authorList>
    </citation>
    <scope>NUCLEOTIDE SEQUENCE</scope>
    <source>
        <strain evidence="1">Skiv_18-Q3-R9-52_MAXAC.067</strain>
    </source>
</reference>
<dbReference type="GO" id="GO:0005829">
    <property type="term" value="C:cytosol"/>
    <property type="evidence" value="ECO:0007669"/>
    <property type="project" value="TreeGrafter"/>
</dbReference>
<dbReference type="AlphaFoldDB" id="A0A9D7SGI3"/>
<sequence length="152" mass="16298">MLFNTATGYALRALAAMPEDGSHCFSKDLASRLDLPAPYLAKILQSLVQATILESVRGPKGGFRITRPAHRITVGEVVTAIEGPNSLDGCVMGFPVCSGDHPCPLHDAWSAVKSQVASSMTEATIRDLQLMDLRNLKGPTKKHSRTGLACPR</sequence>
<dbReference type="GO" id="GO:0003700">
    <property type="term" value="F:DNA-binding transcription factor activity"/>
    <property type="evidence" value="ECO:0007669"/>
    <property type="project" value="TreeGrafter"/>
</dbReference>
<dbReference type="InterPro" id="IPR000944">
    <property type="entry name" value="Tscrpt_reg_Rrf2"/>
</dbReference>
<dbReference type="Gene3D" id="1.10.10.10">
    <property type="entry name" value="Winged helix-like DNA-binding domain superfamily/Winged helix DNA-binding domain"/>
    <property type="match status" value="1"/>
</dbReference>
<dbReference type="PANTHER" id="PTHR33221">
    <property type="entry name" value="WINGED HELIX-TURN-HELIX TRANSCRIPTIONAL REGULATOR, RRF2 FAMILY"/>
    <property type="match status" value="1"/>
</dbReference>
<gene>
    <name evidence="1" type="ORF">IPP58_12340</name>
</gene>
<proteinExistence type="predicted"/>